<protein>
    <submittedName>
        <fullName evidence="1">Uncharacterized protein</fullName>
    </submittedName>
</protein>
<dbReference type="EMBL" id="CP043641">
    <property type="protein sequence ID" value="QNE36474.1"/>
    <property type="molecule type" value="Genomic_DNA"/>
</dbReference>
<proteinExistence type="predicted"/>
<reference evidence="2" key="1">
    <citation type="submission" date="2019-09" db="EMBL/GenBank/DDBJ databases">
        <title>Antimicrobial potential of Antarctic Bacteria.</title>
        <authorList>
            <person name="Benaud N."/>
            <person name="Edwards R.J."/>
            <person name="Ferrari B.C."/>
        </authorList>
    </citation>
    <scope>NUCLEOTIDE SEQUENCE [LARGE SCALE GENOMIC DNA]</scope>
    <source>
        <strain evidence="2">INR9</strain>
    </source>
</reference>
<name>A0A7G6YDA9_9MICO</name>
<dbReference type="KEGG" id="lse:F1C12_16050"/>
<sequence length="115" mass="11887">MDPADFVQELFEGVNREIQTGVHEVQDWIEAQVHGAAVQLLDSLMPPIVHAGNAAVKVGESAIVLPASTGIGLTLGSADLGNTVLAGAVADTVQRGIDELKAEGDYAQGVNGIAW</sequence>
<dbReference type="AlphaFoldDB" id="A0A7G6YDA9"/>
<gene>
    <name evidence="1" type="ORF">F1C12_16050</name>
</gene>
<dbReference type="Proteomes" id="UP000515511">
    <property type="component" value="Chromosome"/>
</dbReference>
<evidence type="ECO:0000313" key="1">
    <source>
        <dbReference type="EMBL" id="QNE36474.1"/>
    </source>
</evidence>
<organism evidence="1 2">
    <name type="scientific">Leifsonia shinshuensis</name>
    <dbReference type="NCBI Taxonomy" id="150026"/>
    <lineage>
        <taxon>Bacteria</taxon>
        <taxon>Bacillati</taxon>
        <taxon>Actinomycetota</taxon>
        <taxon>Actinomycetes</taxon>
        <taxon>Micrococcales</taxon>
        <taxon>Microbacteriaceae</taxon>
        <taxon>Leifsonia</taxon>
    </lineage>
</organism>
<dbReference type="RefSeq" id="WP_185275911.1">
    <property type="nucleotide sequence ID" value="NZ_CP043641.1"/>
</dbReference>
<accession>A0A7G6YDA9</accession>
<evidence type="ECO:0000313" key="2">
    <source>
        <dbReference type="Proteomes" id="UP000515511"/>
    </source>
</evidence>